<keyword evidence="6" id="KW-0472">Membrane</keyword>
<evidence type="ECO:0000256" key="2">
    <source>
        <dbReference type="ARBA" id="ARBA00022723"/>
    </source>
</evidence>
<dbReference type="EMBL" id="QGTW01000008">
    <property type="protein sequence ID" value="PWW27292.1"/>
    <property type="molecule type" value="Genomic_DNA"/>
</dbReference>
<evidence type="ECO:0000256" key="3">
    <source>
        <dbReference type="ARBA" id="ARBA00022801"/>
    </source>
</evidence>
<name>A0A2V2ZUE9_9BACI</name>
<reference evidence="7 8" key="1">
    <citation type="submission" date="2018-05" db="EMBL/GenBank/DDBJ databases">
        <title>Freshwater and sediment microbial communities from various areas in North America, analyzing microbe dynamics in response to fracking.</title>
        <authorList>
            <person name="Lamendella R."/>
        </authorList>
    </citation>
    <scope>NUCLEOTIDE SEQUENCE [LARGE SCALE GENOMIC DNA]</scope>
    <source>
        <strain evidence="7 8">15_TX</strain>
    </source>
</reference>
<dbReference type="PANTHER" id="PTHR36303:SF1">
    <property type="entry name" value="2',3'-CYCLIC-NUCLEOTIDE 2'-PHOSPHODIESTERASE"/>
    <property type="match status" value="1"/>
</dbReference>
<comment type="cofactor">
    <cofactor evidence="1">
        <name>Fe(3+)</name>
        <dbReference type="ChEBI" id="CHEBI:29034"/>
    </cofactor>
</comment>
<evidence type="ECO:0000256" key="5">
    <source>
        <dbReference type="ARBA" id="ARBA00061401"/>
    </source>
</evidence>
<evidence type="ECO:0000256" key="4">
    <source>
        <dbReference type="ARBA" id="ARBA00023004"/>
    </source>
</evidence>
<dbReference type="CDD" id="cd07382">
    <property type="entry name" value="MPP_DR1281"/>
    <property type="match status" value="1"/>
</dbReference>
<keyword evidence="3" id="KW-0378">Hydrolase</keyword>
<evidence type="ECO:0000313" key="8">
    <source>
        <dbReference type="Proteomes" id="UP000247150"/>
    </source>
</evidence>
<dbReference type="GO" id="GO:0046872">
    <property type="term" value="F:metal ion binding"/>
    <property type="evidence" value="ECO:0007669"/>
    <property type="project" value="UniProtKB-KW"/>
</dbReference>
<keyword evidence="4" id="KW-0408">Iron</keyword>
<dbReference type="FunFam" id="3.60.21.10:FF:000016">
    <property type="entry name" value="Putative metallophosphoesterase"/>
    <property type="match status" value="1"/>
</dbReference>
<dbReference type="Pfam" id="PF13277">
    <property type="entry name" value="YmdB"/>
    <property type="match status" value="1"/>
</dbReference>
<dbReference type="SUPFAM" id="SSF56300">
    <property type="entry name" value="Metallo-dependent phosphatases"/>
    <property type="match status" value="1"/>
</dbReference>
<feature type="transmembrane region" description="Helical" evidence="6">
    <location>
        <begin position="12"/>
        <end position="30"/>
    </location>
</feature>
<dbReference type="AlphaFoldDB" id="A0A2V2ZUE9"/>
<keyword evidence="6" id="KW-0812">Transmembrane</keyword>
<protein>
    <recommendedName>
        <fullName evidence="9">Metallophosphoesterase</fullName>
    </recommendedName>
</protein>
<accession>A0A2V2ZUE9</accession>
<dbReference type="InterPro" id="IPR029052">
    <property type="entry name" value="Metallo-depent_PP-like"/>
</dbReference>
<dbReference type="GO" id="GO:0004113">
    <property type="term" value="F:2',3'-cyclic-nucleotide 3'-phosphodiesterase activity"/>
    <property type="evidence" value="ECO:0007669"/>
    <property type="project" value="TreeGrafter"/>
</dbReference>
<comment type="caution">
    <text evidence="7">The sequence shown here is derived from an EMBL/GenBank/DDBJ whole genome shotgun (WGS) entry which is preliminary data.</text>
</comment>
<sequence>MQNKAMHMHRFISFYGAVVHNAGVICVTLIRKRNKSMQMAGLSYINYYSRKSRKGNDMNILFVGDVVGSQGRDMIREYVPKLKEKYRPQITIINGENAAGGKGITEKIYRGFLEAGAQAVTLGNHTWDNKEIFEFIDRAKYMVRPANFPANNPGKGMVFLKFNAEEVAVISLQGRTFMNTSDCPFQKADDLIKEARERTPYIFVDFHAEATSEKQAMGWYLDGKVSAVIGTHTHVQTADNRILPGGTAFMSDVGMTGPYDGILGVEKEAVIKRFLTGLPVRFEVPKEGRTQLSAAIIELNPKTGLAKKINRILINDDHPFYS</sequence>
<evidence type="ECO:0000256" key="6">
    <source>
        <dbReference type="SAM" id="Phobius"/>
    </source>
</evidence>
<dbReference type="NCBIfam" id="TIGR00282">
    <property type="entry name" value="TIGR00282 family metallophosphoesterase"/>
    <property type="match status" value="1"/>
</dbReference>
<dbReference type="PANTHER" id="PTHR36303">
    <property type="entry name" value="2',3'-CYCLIC-NUCLEOTIDE 2'-PHOSPHODIESTERASE"/>
    <property type="match status" value="1"/>
</dbReference>
<dbReference type="Gene3D" id="3.60.21.10">
    <property type="match status" value="1"/>
</dbReference>
<keyword evidence="6" id="KW-1133">Transmembrane helix</keyword>
<evidence type="ECO:0000313" key="7">
    <source>
        <dbReference type="EMBL" id="PWW27292.1"/>
    </source>
</evidence>
<gene>
    <name evidence="7" type="ORF">DFO73_10831</name>
</gene>
<organism evidence="7 8">
    <name type="scientific">Cytobacillus oceanisediminis</name>
    <dbReference type="NCBI Taxonomy" id="665099"/>
    <lineage>
        <taxon>Bacteria</taxon>
        <taxon>Bacillati</taxon>
        <taxon>Bacillota</taxon>
        <taxon>Bacilli</taxon>
        <taxon>Bacillales</taxon>
        <taxon>Bacillaceae</taxon>
        <taxon>Cytobacillus</taxon>
    </lineage>
</organism>
<evidence type="ECO:0008006" key="9">
    <source>
        <dbReference type="Google" id="ProtNLM"/>
    </source>
</evidence>
<evidence type="ECO:0000256" key="1">
    <source>
        <dbReference type="ARBA" id="ARBA00001965"/>
    </source>
</evidence>
<keyword evidence="2" id="KW-0479">Metal-binding</keyword>
<comment type="similarity">
    <text evidence="5">Belongs to the YmdB-like family.</text>
</comment>
<dbReference type="Proteomes" id="UP000247150">
    <property type="component" value="Unassembled WGS sequence"/>
</dbReference>
<proteinExistence type="inferred from homology"/>
<dbReference type="InterPro" id="IPR005235">
    <property type="entry name" value="YmdB-like"/>
</dbReference>